<accession>A0ACB9Z454</accession>
<organism evidence="1 2">
    <name type="scientific">Hypoxylon rubiginosum</name>
    <dbReference type="NCBI Taxonomy" id="110542"/>
    <lineage>
        <taxon>Eukaryota</taxon>
        <taxon>Fungi</taxon>
        <taxon>Dikarya</taxon>
        <taxon>Ascomycota</taxon>
        <taxon>Pezizomycotina</taxon>
        <taxon>Sordariomycetes</taxon>
        <taxon>Xylariomycetidae</taxon>
        <taxon>Xylariales</taxon>
        <taxon>Hypoxylaceae</taxon>
        <taxon>Hypoxylon</taxon>
    </lineage>
</organism>
<name>A0ACB9Z454_9PEZI</name>
<keyword evidence="2" id="KW-1185">Reference proteome</keyword>
<gene>
    <name evidence="1" type="ORF">F4820DRAFT_418085</name>
</gene>
<dbReference type="EMBL" id="MU393463">
    <property type="protein sequence ID" value="KAI4866087.1"/>
    <property type="molecule type" value="Genomic_DNA"/>
</dbReference>
<dbReference type="Proteomes" id="UP001497700">
    <property type="component" value="Unassembled WGS sequence"/>
</dbReference>
<proteinExistence type="predicted"/>
<comment type="caution">
    <text evidence="1">The sequence shown here is derived from an EMBL/GenBank/DDBJ whole genome shotgun (WGS) entry which is preliminary data.</text>
</comment>
<evidence type="ECO:0000313" key="2">
    <source>
        <dbReference type="Proteomes" id="UP001497700"/>
    </source>
</evidence>
<evidence type="ECO:0000313" key="1">
    <source>
        <dbReference type="EMBL" id="KAI4866087.1"/>
    </source>
</evidence>
<protein>
    <submittedName>
        <fullName evidence="1">Aminotransferase family protein</fullName>
    </submittedName>
</protein>
<keyword evidence="1" id="KW-0808">Transferase</keyword>
<keyword evidence="1" id="KW-0032">Aminotransferase</keyword>
<sequence length="458" mass="50755">MTIIRHPKKRRETMKSSEVPFGAAFRKAHFAFGRHYTPLNHGSYGTVPVSVRQAHEAIRAEADGAPDPFIALEFHDRLAEQRELAAKVVNCPDVNELVFVPNATTGSDTVLKNLVWEEGDVVLCYDLIYESLGLGLSWAEEARGVKVHVVNLQWPVSDDELINSMVDAARQINAEPGKRVRLAIIDTIISMPGIRVPFERLVPALQAEGALVLVDGAHGIGHVDIDLGALRPDFFVTNLHKWFFVPRGCAAFYVPRRHQPLIRTTLPTSHKFRPRKKLGAQAEDDEDAKAFAEMFDFTGTDDTTAWLCVQAALDFRDKVCGGESAIREYCHRVAQESAAAAAEVFGTDIMDTPGSCIRDCYFANVRLPLELGNGSGVDVSSPGKKKEVDPAHADAVSDWFKETGVRESGVYFQTVLYRGVWYWRVSGMVYVGVEDFKRGAEVLKGLCERVCKGEHIKA</sequence>
<reference evidence="1 2" key="1">
    <citation type="journal article" date="2022" name="New Phytol.">
        <title>Ecological generalism drives hyperdiversity of secondary metabolite gene clusters in xylarialean endophytes.</title>
        <authorList>
            <person name="Franco M.E.E."/>
            <person name="Wisecaver J.H."/>
            <person name="Arnold A.E."/>
            <person name="Ju Y.M."/>
            <person name="Slot J.C."/>
            <person name="Ahrendt S."/>
            <person name="Moore L.P."/>
            <person name="Eastman K.E."/>
            <person name="Scott K."/>
            <person name="Konkel Z."/>
            <person name="Mondo S.J."/>
            <person name="Kuo A."/>
            <person name="Hayes R.D."/>
            <person name="Haridas S."/>
            <person name="Andreopoulos B."/>
            <person name="Riley R."/>
            <person name="LaButti K."/>
            <person name="Pangilinan J."/>
            <person name="Lipzen A."/>
            <person name="Amirebrahimi M."/>
            <person name="Yan J."/>
            <person name="Adam C."/>
            <person name="Keymanesh K."/>
            <person name="Ng V."/>
            <person name="Louie K."/>
            <person name="Northen T."/>
            <person name="Drula E."/>
            <person name="Henrissat B."/>
            <person name="Hsieh H.M."/>
            <person name="Youens-Clark K."/>
            <person name="Lutzoni F."/>
            <person name="Miadlikowska J."/>
            <person name="Eastwood D.C."/>
            <person name="Hamelin R.C."/>
            <person name="Grigoriev I.V."/>
            <person name="U'Ren J.M."/>
        </authorList>
    </citation>
    <scope>NUCLEOTIDE SEQUENCE [LARGE SCALE GENOMIC DNA]</scope>
    <source>
        <strain evidence="1 2">CBS 119005</strain>
    </source>
</reference>